<dbReference type="Proteomes" id="UP000887565">
    <property type="component" value="Unplaced"/>
</dbReference>
<organism evidence="1 2">
    <name type="scientific">Romanomermis culicivorax</name>
    <name type="common">Nematode worm</name>
    <dbReference type="NCBI Taxonomy" id="13658"/>
    <lineage>
        <taxon>Eukaryota</taxon>
        <taxon>Metazoa</taxon>
        <taxon>Ecdysozoa</taxon>
        <taxon>Nematoda</taxon>
        <taxon>Enoplea</taxon>
        <taxon>Dorylaimia</taxon>
        <taxon>Mermithida</taxon>
        <taxon>Mermithoidea</taxon>
        <taxon>Mermithidae</taxon>
        <taxon>Romanomermis</taxon>
    </lineage>
</organism>
<accession>A0A915L0J9</accession>
<dbReference type="WBParaSite" id="nRc.2.0.1.t43980-RA">
    <property type="protein sequence ID" value="nRc.2.0.1.t43980-RA"/>
    <property type="gene ID" value="nRc.2.0.1.g43980"/>
</dbReference>
<proteinExistence type="predicted"/>
<protein>
    <submittedName>
        <fullName evidence="2">Uncharacterized protein</fullName>
    </submittedName>
</protein>
<dbReference type="AlphaFoldDB" id="A0A915L0J9"/>
<keyword evidence="1" id="KW-1185">Reference proteome</keyword>
<name>A0A915L0J9_ROMCU</name>
<evidence type="ECO:0000313" key="2">
    <source>
        <dbReference type="WBParaSite" id="nRc.2.0.1.t43980-RA"/>
    </source>
</evidence>
<evidence type="ECO:0000313" key="1">
    <source>
        <dbReference type="Proteomes" id="UP000887565"/>
    </source>
</evidence>
<reference evidence="2" key="1">
    <citation type="submission" date="2022-11" db="UniProtKB">
        <authorList>
            <consortium name="WormBaseParasite"/>
        </authorList>
    </citation>
    <scope>IDENTIFICATION</scope>
</reference>
<sequence>MRKLFKKTVYDSTRNEMLRKLNNPTEPSRKFKFKFRLQISSKTTMQRMEKIKSKIE</sequence>